<feature type="transmembrane region" description="Helical" evidence="9">
    <location>
        <begin position="346"/>
        <end position="364"/>
    </location>
</feature>
<reference evidence="10 11" key="1">
    <citation type="submission" date="2024-03" db="EMBL/GenBank/DDBJ databases">
        <title>Adaptation during the transition from Ophiocordyceps entomopathogen to insect associate is accompanied by gene loss and intensified selection.</title>
        <authorList>
            <person name="Ward C.M."/>
            <person name="Onetto C.A."/>
            <person name="Borneman A.R."/>
        </authorList>
    </citation>
    <scope>NUCLEOTIDE SEQUENCE [LARGE SCALE GENOMIC DNA]</scope>
    <source>
        <strain evidence="10">AWRI1</strain>
        <tissue evidence="10">Single Adult Female</tissue>
    </source>
</reference>
<feature type="transmembrane region" description="Helical" evidence="9">
    <location>
        <begin position="232"/>
        <end position="258"/>
    </location>
</feature>
<feature type="transmembrane region" description="Helical" evidence="9">
    <location>
        <begin position="169"/>
        <end position="194"/>
    </location>
</feature>
<dbReference type="AlphaFoldDB" id="A0AAN9XYF2"/>
<evidence type="ECO:0000256" key="4">
    <source>
        <dbReference type="ARBA" id="ARBA00022692"/>
    </source>
</evidence>
<dbReference type="GO" id="GO:0005886">
    <property type="term" value="C:plasma membrane"/>
    <property type="evidence" value="ECO:0007669"/>
    <property type="project" value="TreeGrafter"/>
</dbReference>
<dbReference type="PROSITE" id="PS50267">
    <property type="entry name" value="NA_NEUROTRAN_SYMP_3"/>
    <property type="match status" value="1"/>
</dbReference>
<dbReference type="Pfam" id="PF00209">
    <property type="entry name" value="SNF"/>
    <property type="match status" value="1"/>
</dbReference>
<keyword evidence="5" id="KW-0769">Symport</keyword>
<feature type="binding site" evidence="8">
    <location>
        <position position="147"/>
    </location>
    <ligand>
        <name>Na(+)</name>
        <dbReference type="ChEBI" id="CHEBI:29101"/>
        <label>1</label>
    </ligand>
</feature>
<evidence type="ECO:0000256" key="3">
    <source>
        <dbReference type="ARBA" id="ARBA00022448"/>
    </source>
</evidence>
<evidence type="ECO:0000256" key="8">
    <source>
        <dbReference type="PIRSR" id="PIRSR600175-1"/>
    </source>
</evidence>
<evidence type="ECO:0000256" key="5">
    <source>
        <dbReference type="ARBA" id="ARBA00022847"/>
    </source>
</evidence>
<comment type="subcellular location">
    <subcellularLocation>
        <location evidence="1">Membrane</location>
        <topology evidence="1">Multi-pass membrane protein</topology>
    </subcellularLocation>
</comment>
<dbReference type="PANTHER" id="PTHR11616:SF240">
    <property type="entry name" value="BLOATED TUBULES, ISOFORM B-RELATED"/>
    <property type="match status" value="1"/>
</dbReference>
<keyword evidence="8" id="KW-0479">Metal-binding</keyword>
<dbReference type="Proteomes" id="UP001367676">
    <property type="component" value="Unassembled WGS sequence"/>
</dbReference>
<comment type="similarity">
    <text evidence="2">Belongs to the sodium:neurotransmitter symporter (SNF) (TC 2.A.22) family.</text>
</comment>
<name>A0AAN9XYF2_9HEMI</name>
<evidence type="ECO:0000313" key="11">
    <source>
        <dbReference type="Proteomes" id="UP001367676"/>
    </source>
</evidence>
<keyword evidence="6 9" id="KW-1133">Transmembrane helix</keyword>
<evidence type="ECO:0000256" key="6">
    <source>
        <dbReference type="ARBA" id="ARBA00022989"/>
    </source>
</evidence>
<dbReference type="InterPro" id="IPR000175">
    <property type="entry name" value="Na/ntran_symport"/>
</dbReference>
<feature type="transmembrane region" description="Helical" evidence="9">
    <location>
        <begin position="303"/>
        <end position="325"/>
    </location>
</feature>
<feature type="binding site" evidence="8">
    <location>
        <position position="248"/>
    </location>
    <ligand>
        <name>Na(+)</name>
        <dbReference type="ChEBI" id="CHEBI:29101"/>
        <label>1</label>
    </ligand>
</feature>
<feature type="transmembrane region" description="Helical" evidence="9">
    <location>
        <begin position="384"/>
        <end position="405"/>
    </location>
</feature>
<proteinExistence type="inferred from homology"/>
<evidence type="ECO:0000256" key="1">
    <source>
        <dbReference type="ARBA" id="ARBA00004141"/>
    </source>
</evidence>
<comment type="caution">
    <text evidence="10">The sequence shown here is derived from an EMBL/GenBank/DDBJ whole genome shotgun (WGS) entry which is preliminary data.</text>
</comment>
<dbReference type="GO" id="GO:0046872">
    <property type="term" value="F:metal ion binding"/>
    <property type="evidence" value="ECO:0007669"/>
    <property type="project" value="UniProtKB-KW"/>
</dbReference>
<evidence type="ECO:0000256" key="7">
    <source>
        <dbReference type="ARBA" id="ARBA00023136"/>
    </source>
</evidence>
<keyword evidence="3" id="KW-0813">Transport</keyword>
<dbReference type="GO" id="GO:0015375">
    <property type="term" value="F:glycine:sodium symporter activity"/>
    <property type="evidence" value="ECO:0007669"/>
    <property type="project" value="TreeGrafter"/>
</dbReference>
<dbReference type="SUPFAM" id="SSF161070">
    <property type="entry name" value="SNF-like"/>
    <property type="match status" value="1"/>
</dbReference>
<keyword evidence="11" id="KW-1185">Reference proteome</keyword>
<feature type="binding site" evidence="8">
    <location>
        <position position="179"/>
    </location>
    <ligand>
        <name>Na(+)</name>
        <dbReference type="ChEBI" id="CHEBI:29101"/>
        <label>1</label>
    </ligand>
</feature>
<feature type="transmembrane region" description="Helical" evidence="9">
    <location>
        <begin position="136"/>
        <end position="157"/>
    </location>
</feature>
<protein>
    <submittedName>
        <fullName evidence="10">Uncharacterized protein</fullName>
    </submittedName>
</protein>
<feature type="transmembrane region" description="Helical" evidence="9">
    <location>
        <begin position="270"/>
        <end position="291"/>
    </location>
</feature>
<dbReference type="InterPro" id="IPR037272">
    <property type="entry name" value="SNS_sf"/>
</dbReference>
<keyword evidence="7 9" id="KW-0472">Membrane</keyword>
<feature type="transmembrane region" description="Helical" evidence="9">
    <location>
        <begin position="64"/>
        <end position="83"/>
    </location>
</feature>
<keyword evidence="8" id="KW-0915">Sodium</keyword>
<evidence type="ECO:0000256" key="2">
    <source>
        <dbReference type="ARBA" id="ARBA00006459"/>
    </source>
</evidence>
<keyword evidence="4 9" id="KW-0812">Transmembrane</keyword>
<organism evidence="10 11">
    <name type="scientific">Parthenolecanium corni</name>
    <dbReference type="NCBI Taxonomy" id="536013"/>
    <lineage>
        <taxon>Eukaryota</taxon>
        <taxon>Metazoa</taxon>
        <taxon>Ecdysozoa</taxon>
        <taxon>Arthropoda</taxon>
        <taxon>Hexapoda</taxon>
        <taxon>Insecta</taxon>
        <taxon>Pterygota</taxon>
        <taxon>Neoptera</taxon>
        <taxon>Paraneoptera</taxon>
        <taxon>Hemiptera</taxon>
        <taxon>Sternorrhyncha</taxon>
        <taxon>Coccoidea</taxon>
        <taxon>Coccidae</taxon>
        <taxon>Parthenolecanium</taxon>
    </lineage>
</organism>
<evidence type="ECO:0000256" key="9">
    <source>
        <dbReference type="SAM" id="Phobius"/>
    </source>
</evidence>
<dbReference type="PANTHER" id="PTHR11616">
    <property type="entry name" value="SODIUM/CHLORIDE DEPENDENT TRANSPORTER"/>
    <property type="match status" value="1"/>
</dbReference>
<dbReference type="EMBL" id="JBBCAQ010000037">
    <property type="protein sequence ID" value="KAK7574242.1"/>
    <property type="molecule type" value="Genomic_DNA"/>
</dbReference>
<evidence type="ECO:0000313" key="10">
    <source>
        <dbReference type="EMBL" id="KAK7574242.1"/>
    </source>
</evidence>
<feature type="transmembrane region" description="Helical" evidence="9">
    <location>
        <begin position="95"/>
        <end position="116"/>
    </location>
</feature>
<accession>A0AAN9XYF2</accession>
<sequence length="528" mass="60394">MGKPLKKPCTEGEGDARVAISSGNAQTKPRSHLTTTVNATKLKTLSFSSNETFTSIVNNDVARFGIEICLMLLVCIIIILCVLKNGDSLRISSCIIVPCAMFIAVTLFIEGIYRNMRGMNVLVTNIKWESLLSFDIWYTALIQFFFSSHVGLGNITTCAGRLYPKNNPFWTAICYVFLNVAIGVGFVCVLYMWVEDLISTGNVVRMPETQELFLLALIYDVMTRCYGKFAHLWAFMSYLLITLAGIISMISLIYTIVVGISIEAKNKWKWWQVCVLVTGTVFIISCCFMLTNVNIIRLLDHYVVGKLIILTTVLEVMAFVWFYGLESLSNDFEFVLGYKLNTAWKTSWFLVPIVLSMAEIWSWFSPMSSNTLSRNTDSTWYTIIGWLIYLFAWLMIAVIAAWQVFSQVDYNFSQKFVSSTKPTRNWGPVDPIYRHCWIQWKKQYQVTGEKDFTLRRRGTRDYTHSVKRGRHAGPVGMRYSVNSTSNQNTLEHKRNDNSRLQYSYSVDSPNTWNSNDFHLTTNGVKSIY</sequence>
<gene>
    <name evidence="10" type="ORF">V9T40_011433</name>
</gene>